<name>A0A0C3QXU8_9AGAM</name>
<protein>
    <submittedName>
        <fullName evidence="1">Uncharacterized protein</fullName>
    </submittedName>
</protein>
<evidence type="ECO:0000313" key="2">
    <source>
        <dbReference type="Proteomes" id="UP000054248"/>
    </source>
</evidence>
<dbReference type="HOGENOM" id="CLU_056587_0_0_1"/>
<evidence type="ECO:0000313" key="1">
    <source>
        <dbReference type="EMBL" id="KIO33944.1"/>
    </source>
</evidence>
<keyword evidence="2" id="KW-1185">Reference proteome</keyword>
<reference evidence="2" key="2">
    <citation type="submission" date="2015-01" db="EMBL/GenBank/DDBJ databases">
        <title>Evolutionary Origins and Diversification of the Mycorrhizal Mutualists.</title>
        <authorList>
            <consortium name="DOE Joint Genome Institute"/>
            <consortium name="Mycorrhizal Genomics Consortium"/>
            <person name="Kohler A."/>
            <person name="Kuo A."/>
            <person name="Nagy L.G."/>
            <person name="Floudas D."/>
            <person name="Copeland A."/>
            <person name="Barry K.W."/>
            <person name="Cichocki N."/>
            <person name="Veneault-Fourrey C."/>
            <person name="LaButti K."/>
            <person name="Lindquist E.A."/>
            <person name="Lipzen A."/>
            <person name="Lundell T."/>
            <person name="Morin E."/>
            <person name="Murat C."/>
            <person name="Riley R."/>
            <person name="Ohm R."/>
            <person name="Sun H."/>
            <person name="Tunlid A."/>
            <person name="Henrissat B."/>
            <person name="Grigoriev I.V."/>
            <person name="Hibbett D.S."/>
            <person name="Martin F."/>
        </authorList>
    </citation>
    <scope>NUCLEOTIDE SEQUENCE [LARGE SCALE GENOMIC DNA]</scope>
    <source>
        <strain evidence="2">MUT 4182</strain>
    </source>
</reference>
<gene>
    <name evidence="1" type="ORF">M407DRAFT_227114</name>
</gene>
<accession>A0A0C3QXU8</accession>
<proteinExistence type="predicted"/>
<dbReference type="Proteomes" id="UP000054248">
    <property type="component" value="Unassembled WGS sequence"/>
</dbReference>
<organism evidence="1 2">
    <name type="scientific">Tulasnella calospora MUT 4182</name>
    <dbReference type="NCBI Taxonomy" id="1051891"/>
    <lineage>
        <taxon>Eukaryota</taxon>
        <taxon>Fungi</taxon>
        <taxon>Dikarya</taxon>
        <taxon>Basidiomycota</taxon>
        <taxon>Agaricomycotina</taxon>
        <taxon>Agaricomycetes</taxon>
        <taxon>Cantharellales</taxon>
        <taxon>Tulasnellaceae</taxon>
        <taxon>Tulasnella</taxon>
    </lineage>
</organism>
<dbReference type="OrthoDB" id="3005035at2759"/>
<dbReference type="AlphaFoldDB" id="A0A0C3QXU8"/>
<reference evidence="1 2" key="1">
    <citation type="submission" date="2014-04" db="EMBL/GenBank/DDBJ databases">
        <authorList>
            <consortium name="DOE Joint Genome Institute"/>
            <person name="Kuo A."/>
            <person name="Girlanda M."/>
            <person name="Perotto S."/>
            <person name="Kohler A."/>
            <person name="Nagy L.G."/>
            <person name="Floudas D."/>
            <person name="Copeland A."/>
            <person name="Barry K.W."/>
            <person name="Cichocki N."/>
            <person name="Veneault-Fourrey C."/>
            <person name="LaButti K."/>
            <person name="Lindquist E.A."/>
            <person name="Lipzen A."/>
            <person name="Lundell T."/>
            <person name="Morin E."/>
            <person name="Murat C."/>
            <person name="Sun H."/>
            <person name="Tunlid A."/>
            <person name="Henrissat B."/>
            <person name="Grigoriev I.V."/>
            <person name="Hibbett D.S."/>
            <person name="Martin F."/>
            <person name="Nordberg H.P."/>
            <person name="Cantor M.N."/>
            <person name="Hua S.X."/>
        </authorList>
    </citation>
    <scope>NUCLEOTIDE SEQUENCE [LARGE SCALE GENOMIC DNA]</scope>
    <source>
        <strain evidence="1 2">MUT 4182</strain>
    </source>
</reference>
<dbReference type="EMBL" id="KN822945">
    <property type="protein sequence ID" value="KIO33944.1"/>
    <property type="molecule type" value="Genomic_DNA"/>
</dbReference>
<sequence>MSDDTQTRRRAVSFNNSYLIAALDVDETDRRRSWSGRPKKTLKHSPVLAERLPSTAFIQREADHLAPISVMKAKLEEAAEAELDDETDIIELDAGSEDTPLTPSFEPPSPVTSPGGTLRAKFFATASKVFSPTKPNSGTSGAGPWKEPQAWEVMKAIESKDVMFLMEVRDRAFHLLLRRSGDATPLLHAMRIGQSHRDVAIVLVGAMSRYVNNLEDEDMDKPRTKAMLKALRTNLKLAIDNSLTVPHQSDLIASFLQTLVMSEGDRWLLNQIHQISLEMRGEGKPVEATEEAVRKFATRELGKAKGLIAAVDDYVANATGDLLMMAAWSLASEKIGEGDPIPTYAFARDDRVYKSFKTQFSQHRAAIRKKCSNRLQWQMRTLEDTFEGRNEPLRKKVDLLREEFDVSA</sequence>